<keyword evidence="2" id="KW-1003">Cell membrane</keyword>
<dbReference type="PANTHER" id="PTHR30213">
    <property type="entry name" value="INNER MEMBRANE PROTEIN YHJD"/>
    <property type="match status" value="1"/>
</dbReference>
<evidence type="ECO:0000313" key="7">
    <source>
        <dbReference type="EMBL" id="GAA1552815.1"/>
    </source>
</evidence>
<name>A0ABP4MZ79_9ACTN</name>
<evidence type="ECO:0000313" key="8">
    <source>
        <dbReference type="Proteomes" id="UP001500393"/>
    </source>
</evidence>
<comment type="caution">
    <text evidence="7">The sequence shown here is derived from an EMBL/GenBank/DDBJ whole genome shotgun (WGS) entry which is preliminary data.</text>
</comment>
<evidence type="ECO:0000256" key="3">
    <source>
        <dbReference type="ARBA" id="ARBA00022692"/>
    </source>
</evidence>
<evidence type="ECO:0000256" key="5">
    <source>
        <dbReference type="ARBA" id="ARBA00023136"/>
    </source>
</evidence>
<dbReference type="Pfam" id="PF03631">
    <property type="entry name" value="Virul_fac_BrkB"/>
    <property type="match status" value="1"/>
</dbReference>
<organism evidence="7 8">
    <name type="scientific">Kribbella sancticallisti</name>
    <dbReference type="NCBI Taxonomy" id="460087"/>
    <lineage>
        <taxon>Bacteria</taxon>
        <taxon>Bacillati</taxon>
        <taxon>Actinomycetota</taxon>
        <taxon>Actinomycetes</taxon>
        <taxon>Propionibacteriales</taxon>
        <taxon>Kribbellaceae</taxon>
        <taxon>Kribbella</taxon>
    </lineage>
</organism>
<dbReference type="InterPro" id="IPR017039">
    <property type="entry name" value="Virul_fac_BrkB"/>
</dbReference>
<evidence type="ECO:0000256" key="2">
    <source>
        <dbReference type="ARBA" id="ARBA00022475"/>
    </source>
</evidence>
<keyword evidence="3 6" id="KW-0812">Transmembrane</keyword>
<feature type="transmembrane region" description="Helical" evidence="6">
    <location>
        <begin position="234"/>
        <end position="261"/>
    </location>
</feature>
<feature type="transmembrane region" description="Helical" evidence="6">
    <location>
        <begin position="138"/>
        <end position="159"/>
    </location>
</feature>
<protein>
    <recommendedName>
        <fullName evidence="9">YihY family inner membrane protein</fullName>
    </recommendedName>
</protein>
<feature type="transmembrane region" description="Helical" evidence="6">
    <location>
        <begin position="97"/>
        <end position="117"/>
    </location>
</feature>
<keyword evidence="4 6" id="KW-1133">Transmembrane helix</keyword>
<dbReference type="RefSeq" id="WP_344208885.1">
    <property type="nucleotide sequence ID" value="NZ_BAAAOS010000005.1"/>
</dbReference>
<evidence type="ECO:0000256" key="4">
    <source>
        <dbReference type="ARBA" id="ARBA00022989"/>
    </source>
</evidence>
<keyword evidence="5 6" id="KW-0472">Membrane</keyword>
<reference evidence="8" key="1">
    <citation type="journal article" date="2019" name="Int. J. Syst. Evol. Microbiol.">
        <title>The Global Catalogue of Microorganisms (GCM) 10K type strain sequencing project: providing services to taxonomists for standard genome sequencing and annotation.</title>
        <authorList>
            <consortium name="The Broad Institute Genomics Platform"/>
            <consortium name="The Broad Institute Genome Sequencing Center for Infectious Disease"/>
            <person name="Wu L."/>
            <person name="Ma J."/>
        </authorList>
    </citation>
    <scope>NUCLEOTIDE SEQUENCE [LARGE SCALE GENOMIC DNA]</scope>
    <source>
        <strain evidence="8">JCM 14969</strain>
    </source>
</reference>
<gene>
    <name evidence="7" type="ORF">GCM10009789_02980</name>
</gene>
<accession>A0ABP4MZ79</accession>
<feature type="transmembrane region" description="Helical" evidence="6">
    <location>
        <begin position="42"/>
        <end position="61"/>
    </location>
</feature>
<keyword evidence="8" id="KW-1185">Reference proteome</keyword>
<feature type="transmembrane region" description="Helical" evidence="6">
    <location>
        <begin position="198"/>
        <end position="222"/>
    </location>
</feature>
<comment type="subcellular location">
    <subcellularLocation>
        <location evidence="1">Cell membrane</location>
        <topology evidence="1">Multi-pass membrane protein</topology>
    </subcellularLocation>
</comment>
<sequence>MNRTWAEHPRVRRVVDRTRQSLVWRIVLEVTEIRLYDRALTIAGQAFIALVPLLIVLATLLSSSDALAISDFLIDRFSLSGASADAVVSLFGRPPSASGGLTVVSVITVLVSVSSFARSIQRTYEAAWRLPAQGLHRTLNGLEGALLLILALAALGYLASLADKLPGGGVVAMIAQTCVAVPGWWLGTRLLLSHRVAWHLLLPGAVISALAQVLVSSAGAVYVPHLIERNTERYGVIGVAIALISWLVILALLIVVSAVVGAQLGAALAHRESPDSQETESP</sequence>
<dbReference type="Proteomes" id="UP001500393">
    <property type="component" value="Unassembled WGS sequence"/>
</dbReference>
<feature type="transmembrane region" description="Helical" evidence="6">
    <location>
        <begin position="165"/>
        <end position="186"/>
    </location>
</feature>
<evidence type="ECO:0000256" key="6">
    <source>
        <dbReference type="SAM" id="Phobius"/>
    </source>
</evidence>
<proteinExistence type="predicted"/>
<dbReference type="EMBL" id="BAAAOS010000005">
    <property type="protein sequence ID" value="GAA1552815.1"/>
    <property type="molecule type" value="Genomic_DNA"/>
</dbReference>
<evidence type="ECO:0000256" key="1">
    <source>
        <dbReference type="ARBA" id="ARBA00004651"/>
    </source>
</evidence>
<evidence type="ECO:0008006" key="9">
    <source>
        <dbReference type="Google" id="ProtNLM"/>
    </source>
</evidence>
<dbReference type="PANTHER" id="PTHR30213:SF0">
    <property type="entry name" value="UPF0761 MEMBRANE PROTEIN YIHY"/>
    <property type="match status" value="1"/>
</dbReference>